<keyword evidence="1" id="KW-0812">Transmembrane</keyword>
<feature type="transmembrane region" description="Helical" evidence="1">
    <location>
        <begin position="142"/>
        <end position="160"/>
    </location>
</feature>
<evidence type="ECO:0000256" key="1">
    <source>
        <dbReference type="SAM" id="Phobius"/>
    </source>
</evidence>
<feature type="transmembrane region" description="Helical" evidence="1">
    <location>
        <begin position="172"/>
        <end position="192"/>
    </location>
</feature>
<accession>A0A370G137</accession>
<dbReference type="AlphaFoldDB" id="A0A370G137"/>
<feature type="transmembrane region" description="Helical" evidence="1">
    <location>
        <begin position="105"/>
        <end position="130"/>
    </location>
</feature>
<dbReference type="Proteomes" id="UP000254958">
    <property type="component" value="Unassembled WGS sequence"/>
</dbReference>
<sequence length="212" mass="22434">MTQGRGAPPRPMPGSPGGIFRGMMLLGRGRRDGMSCFGNTPDAVLAALAPRVALWLVGGVLTLAQAPTMLSGAKIVFSLCLVLTPVVLTHQLARLWGREALWPRYMAAALWCDWLVLFVMLAAVAVVAGLMPAAVGVTRSALLLNGIIFAYNLWLTWFVARAGLALGVWRALLVVLAIAAAIMALSGVSSVLPPHYAPWQDFLALPSGHGGR</sequence>
<dbReference type="OrthoDB" id="7281988at2"/>
<proteinExistence type="predicted"/>
<dbReference type="RefSeq" id="WP_114727807.1">
    <property type="nucleotide sequence ID" value="NZ_BJMI01000019.1"/>
</dbReference>
<keyword evidence="4" id="KW-1185">Reference proteome</keyword>
<reference evidence="2 5" key="2">
    <citation type="submission" date="2020-04" db="EMBL/GenBank/DDBJ databases">
        <title>Description of novel Gluconacetobacter.</title>
        <authorList>
            <person name="Sombolestani A."/>
        </authorList>
    </citation>
    <scope>NUCLEOTIDE SEQUENCE [LARGE SCALE GENOMIC DNA]</scope>
    <source>
        <strain evidence="2 5">LMG 1382</strain>
    </source>
</reference>
<gene>
    <name evidence="3" type="ORF">C7453_106180</name>
    <name evidence="2" type="ORF">HLH32_14200</name>
</gene>
<protein>
    <submittedName>
        <fullName evidence="3">Uncharacterized protein</fullName>
    </submittedName>
</protein>
<comment type="caution">
    <text evidence="3">The sequence shown here is derived from an EMBL/GenBank/DDBJ whole genome shotgun (WGS) entry which is preliminary data.</text>
</comment>
<evidence type="ECO:0000313" key="4">
    <source>
        <dbReference type="Proteomes" id="UP000254958"/>
    </source>
</evidence>
<name>A0A370G137_GLULI</name>
<keyword evidence="1" id="KW-0472">Membrane</keyword>
<evidence type="ECO:0000313" key="2">
    <source>
        <dbReference type="EMBL" id="MBB2187508.1"/>
    </source>
</evidence>
<keyword evidence="1" id="KW-1133">Transmembrane helix</keyword>
<dbReference type="Proteomes" id="UP000562982">
    <property type="component" value="Unassembled WGS sequence"/>
</dbReference>
<feature type="transmembrane region" description="Helical" evidence="1">
    <location>
        <begin position="75"/>
        <end position="93"/>
    </location>
</feature>
<organism evidence="3 4">
    <name type="scientific">Gluconacetobacter liquefaciens</name>
    <name type="common">Acetobacter liquefaciens</name>
    <dbReference type="NCBI Taxonomy" id="89584"/>
    <lineage>
        <taxon>Bacteria</taxon>
        <taxon>Pseudomonadati</taxon>
        <taxon>Pseudomonadota</taxon>
        <taxon>Alphaproteobacteria</taxon>
        <taxon>Acetobacterales</taxon>
        <taxon>Acetobacteraceae</taxon>
        <taxon>Gluconacetobacter</taxon>
    </lineage>
</organism>
<dbReference type="EMBL" id="QQAW01000006">
    <property type="protein sequence ID" value="RDI37455.1"/>
    <property type="molecule type" value="Genomic_DNA"/>
</dbReference>
<evidence type="ECO:0000313" key="5">
    <source>
        <dbReference type="Proteomes" id="UP000562982"/>
    </source>
</evidence>
<reference evidence="3 4" key="1">
    <citation type="submission" date="2018-07" db="EMBL/GenBank/DDBJ databases">
        <title>Genomic Encyclopedia of Type Strains, Phase IV (KMG-IV): sequencing the most valuable type-strain genomes for metagenomic binning, comparative biology and taxonomic classification.</title>
        <authorList>
            <person name="Goeker M."/>
        </authorList>
    </citation>
    <scope>NUCLEOTIDE SEQUENCE [LARGE SCALE GENOMIC DNA]</scope>
    <source>
        <strain evidence="3 4">DSM 5603</strain>
    </source>
</reference>
<evidence type="ECO:0000313" key="3">
    <source>
        <dbReference type="EMBL" id="RDI37455.1"/>
    </source>
</evidence>
<dbReference type="EMBL" id="JABEQI010000009">
    <property type="protein sequence ID" value="MBB2187508.1"/>
    <property type="molecule type" value="Genomic_DNA"/>
</dbReference>
<feature type="transmembrane region" description="Helical" evidence="1">
    <location>
        <begin position="43"/>
        <end position="63"/>
    </location>
</feature>